<feature type="domain" description="C1q" evidence="6">
    <location>
        <begin position="425"/>
        <end position="566"/>
    </location>
</feature>
<feature type="domain" description="C1q" evidence="6">
    <location>
        <begin position="158"/>
        <end position="299"/>
    </location>
</feature>
<dbReference type="GO" id="GO:0005576">
    <property type="term" value="C:extracellular region"/>
    <property type="evidence" value="ECO:0007669"/>
    <property type="project" value="UniProtKB-SubCell"/>
</dbReference>
<dbReference type="SUPFAM" id="SSF49842">
    <property type="entry name" value="TNF-like"/>
    <property type="match status" value="2"/>
</dbReference>
<dbReference type="InterPro" id="IPR050822">
    <property type="entry name" value="Cerebellin_Synaptic_Org"/>
</dbReference>
<dbReference type="SMART" id="SM00110">
    <property type="entry name" value="C1Q"/>
    <property type="match status" value="2"/>
</dbReference>
<dbReference type="InterPro" id="IPR008983">
    <property type="entry name" value="Tumour_necrosis_fac-like_dom"/>
</dbReference>
<feature type="signal peptide" evidence="5">
    <location>
        <begin position="1"/>
        <end position="16"/>
    </location>
</feature>
<dbReference type="Proteomes" id="UP001314229">
    <property type="component" value="Unassembled WGS sequence"/>
</dbReference>
<reference evidence="7 8" key="1">
    <citation type="submission" date="2024-01" db="EMBL/GenBank/DDBJ databases">
        <authorList>
            <person name="Alioto T."/>
            <person name="Alioto T."/>
            <person name="Gomez Garrido J."/>
        </authorList>
    </citation>
    <scope>NUCLEOTIDE SEQUENCE [LARGE SCALE GENOMIC DNA]</scope>
</reference>
<keyword evidence="3 5" id="KW-0732">Signal</keyword>
<proteinExistence type="predicted"/>
<dbReference type="Gene3D" id="2.60.120.40">
    <property type="match status" value="2"/>
</dbReference>
<evidence type="ECO:0000313" key="7">
    <source>
        <dbReference type="EMBL" id="CAK6957459.1"/>
    </source>
</evidence>
<comment type="caution">
    <text evidence="7">The sequence shown here is derived from an EMBL/GenBank/DDBJ whole genome shotgun (WGS) entry which is preliminary data.</text>
</comment>
<organism evidence="7 8">
    <name type="scientific">Scomber scombrus</name>
    <name type="common">Atlantic mackerel</name>
    <name type="synonym">Scomber vernalis</name>
    <dbReference type="NCBI Taxonomy" id="13677"/>
    <lineage>
        <taxon>Eukaryota</taxon>
        <taxon>Metazoa</taxon>
        <taxon>Chordata</taxon>
        <taxon>Craniata</taxon>
        <taxon>Vertebrata</taxon>
        <taxon>Euteleostomi</taxon>
        <taxon>Actinopterygii</taxon>
        <taxon>Neopterygii</taxon>
        <taxon>Teleostei</taxon>
        <taxon>Neoteleostei</taxon>
        <taxon>Acanthomorphata</taxon>
        <taxon>Pelagiaria</taxon>
        <taxon>Scombriformes</taxon>
        <taxon>Scombridae</taxon>
        <taxon>Scomber</taxon>
    </lineage>
</organism>
<accession>A0AAV1ND55</accession>
<keyword evidence="8" id="KW-1185">Reference proteome</keyword>
<dbReference type="PANTHER" id="PTHR22923:SF102">
    <property type="entry name" value="CEREBELLIN 13-RELATED"/>
    <property type="match status" value="1"/>
</dbReference>
<dbReference type="PRINTS" id="PR00007">
    <property type="entry name" value="COMPLEMNTC1Q"/>
</dbReference>
<feature type="coiled-coil region" evidence="4">
    <location>
        <begin position="60"/>
        <end position="157"/>
    </location>
</feature>
<sequence>MKTFLALLVLCYLCRAQKHSSDILLQALNIDSKEGVAETQKPNTEASAVSLTQGDIWVELRNLRDMVVEQKVELRHLTARVTAAESQMETLQEENTEMEARMTAAESLAEELQMENDAQATEISTLRQRLNVSEHRVGELETQLEGLREAVQELQNTNTVRKVAFSSSLLTSGEGNTGNGDFVHLIYKNVISNIGNRYNPHTGYFTAPVRGVYYFRFTAHIAHSDSSLVMFLIKNGDMMVTSGDRYTTSTDPEDGICNGVVLQLEEGDVISVYISGKVWDDSSHRTTFSGFLLFLLAQKHSSDILLQALNIDSKEGVAETQKPSTEASAVSLTQGDIWVELRNLRDMVVEQKVELRHLTARVTAAESQMETLQEENTEMEARMTAAESLAEELQMENDAQATEISTLHQRLNVSEHRVGELETQLEVRKVAFSSSLLTSGEGNTGNGDFVHLIYKNVISNIGNRYNPHTGYFTAPVRGVYYFRFTAHIAHSDSSLVMFLIKNGDMMVTSGDRYTTSTDPEDGICNGVVLQLEEGDVISVYISGKVWDDSSHRTTFSGFLLFLLPATCSKLPPVKGCTGVDVSNYHLSSFIL</sequence>
<evidence type="ECO:0000256" key="5">
    <source>
        <dbReference type="SAM" id="SignalP"/>
    </source>
</evidence>
<dbReference type="Pfam" id="PF00386">
    <property type="entry name" value="C1q"/>
    <property type="match status" value="2"/>
</dbReference>
<evidence type="ECO:0000256" key="4">
    <source>
        <dbReference type="SAM" id="Coils"/>
    </source>
</evidence>
<gene>
    <name evidence="7" type="ORF">FSCOSCO3_A037797</name>
</gene>
<keyword evidence="4" id="KW-0175">Coiled coil</keyword>
<name>A0AAV1ND55_SCOSC</name>
<evidence type="ECO:0000256" key="3">
    <source>
        <dbReference type="ARBA" id="ARBA00022729"/>
    </source>
</evidence>
<evidence type="ECO:0000256" key="1">
    <source>
        <dbReference type="ARBA" id="ARBA00004613"/>
    </source>
</evidence>
<dbReference type="PANTHER" id="PTHR22923">
    <property type="entry name" value="CEREBELLIN-RELATED"/>
    <property type="match status" value="1"/>
</dbReference>
<keyword evidence="2" id="KW-0964">Secreted</keyword>
<dbReference type="EMBL" id="CAWUFR010000029">
    <property type="protein sequence ID" value="CAK6957459.1"/>
    <property type="molecule type" value="Genomic_DNA"/>
</dbReference>
<dbReference type="Gene3D" id="1.10.287.1490">
    <property type="match status" value="1"/>
</dbReference>
<comment type="subcellular location">
    <subcellularLocation>
        <location evidence="1">Secreted</location>
    </subcellularLocation>
</comment>
<evidence type="ECO:0000313" key="8">
    <source>
        <dbReference type="Proteomes" id="UP001314229"/>
    </source>
</evidence>
<evidence type="ECO:0000259" key="6">
    <source>
        <dbReference type="PROSITE" id="PS50871"/>
    </source>
</evidence>
<dbReference type="PROSITE" id="PS50871">
    <property type="entry name" value="C1Q"/>
    <property type="match status" value="2"/>
</dbReference>
<feature type="coiled-coil region" evidence="4">
    <location>
        <begin position="341"/>
        <end position="410"/>
    </location>
</feature>
<evidence type="ECO:0000256" key="2">
    <source>
        <dbReference type="ARBA" id="ARBA00022525"/>
    </source>
</evidence>
<protein>
    <recommendedName>
        <fullName evidence="6">C1q domain-containing protein</fullName>
    </recommendedName>
</protein>
<feature type="chain" id="PRO_5043920353" description="C1q domain-containing protein" evidence="5">
    <location>
        <begin position="17"/>
        <end position="591"/>
    </location>
</feature>
<dbReference type="AlphaFoldDB" id="A0AAV1ND55"/>
<dbReference type="InterPro" id="IPR001073">
    <property type="entry name" value="C1q_dom"/>
</dbReference>